<sequence length="62" mass="6927">MHCTHEAAGRRPRVSKGFCIEPGRRKGFKGARNVTDLLIVLLIIGGWIFLQAWLLPKLGVQT</sequence>
<dbReference type="AlphaFoldDB" id="A0A485M5K6"/>
<protein>
    <submittedName>
        <fullName evidence="2">Uncharacterized protein</fullName>
    </submittedName>
</protein>
<evidence type="ECO:0000256" key="1">
    <source>
        <dbReference type="SAM" id="Phobius"/>
    </source>
</evidence>
<dbReference type="EMBL" id="CAADRM010000159">
    <property type="protein sequence ID" value="VFU18876.1"/>
    <property type="molecule type" value="Genomic_DNA"/>
</dbReference>
<gene>
    <name evidence="2" type="ORF">SCFA_900005</name>
</gene>
<keyword evidence="1" id="KW-0812">Transmembrane</keyword>
<accession>A0A485M5K6</accession>
<reference evidence="2" key="1">
    <citation type="submission" date="2019-03" db="EMBL/GenBank/DDBJ databases">
        <authorList>
            <person name="Hao L."/>
        </authorList>
    </citation>
    <scope>NUCLEOTIDE SEQUENCE</scope>
</reference>
<keyword evidence="1" id="KW-0472">Membrane</keyword>
<organism evidence="2">
    <name type="scientific">anaerobic digester metagenome</name>
    <dbReference type="NCBI Taxonomy" id="1263854"/>
    <lineage>
        <taxon>unclassified sequences</taxon>
        <taxon>metagenomes</taxon>
        <taxon>ecological metagenomes</taxon>
    </lineage>
</organism>
<name>A0A485M5K6_9ZZZZ</name>
<proteinExistence type="predicted"/>
<keyword evidence="1" id="KW-1133">Transmembrane helix</keyword>
<evidence type="ECO:0000313" key="2">
    <source>
        <dbReference type="EMBL" id="VFU18876.1"/>
    </source>
</evidence>
<feature type="transmembrane region" description="Helical" evidence="1">
    <location>
        <begin position="34"/>
        <end position="54"/>
    </location>
</feature>